<dbReference type="GO" id="GO:0016705">
    <property type="term" value="F:oxidoreductase activity, acting on paired donors, with incorporation or reduction of molecular oxygen"/>
    <property type="evidence" value="ECO:0007669"/>
    <property type="project" value="InterPro"/>
</dbReference>
<organism evidence="10 11">
    <name type="scientific">Botryosphaeria dothidea</name>
    <dbReference type="NCBI Taxonomy" id="55169"/>
    <lineage>
        <taxon>Eukaryota</taxon>
        <taxon>Fungi</taxon>
        <taxon>Dikarya</taxon>
        <taxon>Ascomycota</taxon>
        <taxon>Pezizomycotina</taxon>
        <taxon>Dothideomycetes</taxon>
        <taxon>Dothideomycetes incertae sedis</taxon>
        <taxon>Botryosphaeriales</taxon>
        <taxon>Botryosphaeriaceae</taxon>
        <taxon>Botryosphaeria</taxon>
    </lineage>
</organism>
<dbReference type="InterPro" id="IPR001128">
    <property type="entry name" value="Cyt_P450"/>
</dbReference>
<evidence type="ECO:0000256" key="7">
    <source>
        <dbReference type="ARBA" id="ARBA00023033"/>
    </source>
</evidence>
<keyword evidence="4 8" id="KW-0479">Metal-binding</keyword>
<dbReference type="OrthoDB" id="1844152at2759"/>
<evidence type="ECO:0000256" key="9">
    <source>
        <dbReference type="RuleBase" id="RU000461"/>
    </source>
</evidence>
<sequence length="522" mass="59106">MEALSPAAADSPSNSLPPAHSGGTTLYAQLFATAALLFFAAVYIRRERLHPAIPVVFLEEGKDYNKARQDWRTRAADVVNYGLNQIRKPFQVVSPVGPKIILPNRYVNEIKSDPRLSFGDWNANEFLAHLKGFEGFGQVLEKPIFADTIRTKLTQAIGNLTQDLCEESEATLLDDLGEKKEWSDITLKPFMLHYVARLSTRIFLGPELCCNEEWLEMLISYTVEAFLAVHELRKYPAFIRPLVNLYLPGPRRVRAIIARAGALIGPEIEKRRKRDAALEAKGERVKGKDTVRWMDEVAKGRPYDPIINQLFFSVAALHTTSDLLTHAMYDLVGHPEVMDELREEVRRVIKEEGWKKTSLYKMKLMDSFLKESQRMNPAGLLVMNRVAREPVTLGDGTFIPKGAVVSCSMERLHDPTLYPDPDRFDAARFLRMRERPGQENNWQFVTTSEDHLGFGHGTHACPGRFFASNEAKIALAYMLLMYDWKLPEGVTERPATVVTSAEATANPTAKVSFRRRNENVPM</sequence>
<dbReference type="SUPFAM" id="SSF48264">
    <property type="entry name" value="Cytochrome P450"/>
    <property type="match status" value="1"/>
</dbReference>
<dbReference type="PANTHER" id="PTHR46206">
    <property type="entry name" value="CYTOCHROME P450"/>
    <property type="match status" value="1"/>
</dbReference>
<dbReference type="Proteomes" id="UP000572817">
    <property type="component" value="Unassembled WGS sequence"/>
</dbReference>
<feature type="binding site" description="axial binding residue" evidence="8">
    <location>
        <position position="461"/>
    </location>
    <ligand>
        <name>heme</name>
        <dbReference type="ChEBI" id="CHEBI:30413"/>
    </ligand>
    <ligandPart>
        <name>Fe</name>
        <dbReference type="ChEBI" id="CHEBI:18248"/>
    </ligandPart>
</feature>
<dbReference type="GO" id="GO:0020037">
    <property type="term" value="F:heme binding"/>
    <property type="evidence" value="ECO:0007669"/>
    <property type="project" value="InterPro"/>
</dbReference>
<keyword evidence="6 8" id="KW-0408">Iron</keyword>
<dbReference type="InterPro" id="IPR036396">
    <property type="entry name" value="Cyt_P450_sf"/>
</dbReference>
<keyword evidence="7 9" id="KW-0503">Monooxygenase</keyword>
<gene>
    <name evidence="10" type="ORF">GTA08_BOTSDO00774</name>
</gene>
<evidence type="ECO:0000313" key="11">
    <source>
        <dbReference type="Proteomes" id="UP000572817"/>
    </source>
</evidence>
<keyword evidence="3 8" id="KW-0349">Heme</keyword>
<dbReference type="Pfam" id="PF00067">
    <property type="entry name" value="p450"/>
    <property type="match status" value="1"/>
</dbReference>
<dbReference type="EMBL" id="WWBZ02000001">
    <property type="protein sequence ID" value="KAF4313599.1"/>
    <property type="molecule type" value="Genomic_DNA"/>
</dbReference>
<keyword evidence="5 9" id="KW-0560">Oxidoreductase</keyword>
<keyword evidence="11" id="KW-1185">Reference proteome</keyword>
<dbReference type="Gene3D" id="1.10.630.10">
    <property type="entry name" value="Cytochrome P450"/>
    <property type="match status" value="1"/>
</dbReference>
<protein>
    <submittedName>
        <fullName evidence="10">Cytochrome p450</fullName>
    </submittedName>
</protein>
<dbReference type="GO" id="GO:0004497">
    <property type="term" value="F:monooxygenase activity"/>
    <property type="evidence" value="ECO:0007669"/>
    <property type="project" value="UniProtKB-KW"/>
</dbReference>
<evidence type="ECO:0000256" key="1">
    <source>
        <dbReference type="ARBA" id="ARBA00001971"/>
    </source>
</evidence>
<evidence type="ECO:0000256" key="2">
    <source>
        <dbReference type="ARBA" id="ARBA00010617"/>
    </source>
</evidence>
<comment type="caution">
    <text evidence="10">The sequence shown here is derived from an EMBL/GenBank/DDBJ whole genome shotgun (WGS) entry which is preliminary data.</text>
</comment>
<dbReference type="PROSITE" id="PS00086">
    <property type="entry name" value="CYTOCHROME_P450"/>
    <property type="match status" value="1"/>
</dbReference>
<proteinExistence type="inferred from homology"/>
<evidence type="ECO:0000256" key="4">
    <source>
        <dbReference type="ARBA" id="ARBA00022723"/>
    </source>
</evidence>
<dbReference type="PRINTS" id="PR00465">
    <property type="entry name" value="EP450IV"/>
</dbReference>
<evidence type="ECO:0000256" key="8">
    <source>
        <dbReference type="PIRSR" id="PIRSR602403-1"/>
    </source>
</evidence>
<reference evidence="10" key="1">
    <citation type="submission" date="2020-04" db="EMBL/GenBank/DDBJ databases">
        <title>Genome Assembly and Annotation of Botryosphaeria dothidea sdau 11-99, a Latent Pathogen of Apple Fruit Ring Rot in China.</title>
        <authorList>
            <person name="Yu C."/>
            <person name="Diao Y."/>
            <person name="Lu Q."/>
            <person name="Zhao J."/>
            <person name="Cui S."/>
            <person name="Peng C."/>
            <person name="He B."/>
            <person name="Liu H."/>
        </authorList>
    </citation>
    <scope>NUCLEOTIDE SEQUENCE [LARGE SCALE GENOMIC DNA]</scope>
    <source>
        <strain evidence="10">Sdau11-99</strain>
    </source>
</reference>
<evidence type="ECO:0000256" key="3">
    <source>
        <dbReference type="ARBA" id="ARBA00022617"/>
    </source>
</evidence>
<dbReference type="AlphaFoldDB" id="A0A8H4N6Z7"/>
<accession>A0A8H4N6Z7</accession>
<evidence type="ECO:0000313" key="10">
    <source>
        <dbReference type="EMBL" id="KAF4313599.1"/>
    </source>
</evidence>
<evidence type="ECO:0000256" key="6">
    <source>
        <dbReference type="ARBA" id="ARBA00023004"/>
    </source>
</evidence>
<dbReference type="CDD" id="cd11041">
    <property type="entry name" value="CYP503A1-like"/>
    <property type="match status" value="1"/>
</dbReference>
<dbReference type="InterPro" id="IPR002403">
    <property type="entry name" value="Cyt_P450_E_grp-IV"/>
</dbReference>
<dbReference type="InterPro" id="IPR017972">
    <property type="entry name" value="Cyt_P450_CS"/>
</dbReference>
<dbReference type="GO" id="GO:0005506">
    <property type="term" value="F:iron ion binding"/>
    <property type="evidence" value="ECO:0007669"/>
    <property type="project" value="InterPro"/>
</dbReference>
<name>A0A8H4N6Z7_9PEZI</name>
<comment type="similarity">
    <text evidence="2 9">Belongs to the cytochrome P450 family.</text>
</comment>
<dbReference type="PANTHER" id="PTHR46206:SF2">
    <property type="entry name" value="CYTOCHROME P450 MONOOXYGENASE AUSG-RELATED"/>
    <property type="match status" value="1"/>
</dbReference>
<comment type="cofactor">
    <cofactor evidence="1 8">
        <name>heme</name>
        <dbReference type="ChEBI" id="CHEBI:30413"/>
    </cofactor>
</comment>
<evidence type="ECO:0000256" key="5">
    <source>
        <dbReference type="ARBA" id="ARBA00023002"/>
    </source>
</evidence>